<dbReference type="EMBL" id="MPPL01000001">
    <property type="protein sequence ID" value="OKS86518.1"/>
    <property type="molecule type" value="Genomic_DNA"/>
</dbReference>
<name>A0A1Q5ZXQ2_9SPHI</name>
<sequence>MPIEIRELVIRVAIEQPQKQHTINQRDIDELKNKLIKECTEKILLKLDNVYER</sequence>
<reference evidence="1 2" key="1">
    <citation type="submission" date="2016-11" db="EMBL/GenBank/DDBJ databases">
        <title>Whole Genome Sequencing of Mucilaginibacter polytrichastri RG4-7(T) isolated from the moss sample.</title>
        <authorList>
            <person name="Li Y."/>
        </authorList>
    </citation>
    <scope>NUCLEOTIDE SEQUENCE [LARGE SCALE GENOMIC DNA]</scope>
    <source>
        <strain evidence="1 2">RG4-7</strain>
    </source>
</reference>
<evidence type="ECO:0000313" key="2">
    <source>
        <dbReference type="Proteomes" id="UP000186720"/>
    </source>
</evidence>
<evidence type="ECO:0000313" key="1">
    <source>
        <dbReference type="EMBL" id="OKS86518.1"/>
    </source>
</evidence>
<dbReference type="InterPro" id="IPR045459">
    <property type="entry name" value="DUF5908"/>
</dbReference>
<protein>
    <submittedName>
        <fullName evidence="1">Uncharacterized protein</fullName>
    </submittedName>
</protein>
<keyword evidence="2" id="KW-1185">Reference proteome</keyword>
<proteinExistence type="predicted"/>
<comment type="caution">
    <text evidence="1">The sequence shown here is derived from an EMBL/GenBank/DDBJ whole genome shotgun (WGS) entry which is preliminary data.</text>
</comment>
<dbReference type="RefSeq" id="WP_171972504.1">
    <property type="nucleotide sequence ID" value="NZ_FPAM01000004.1"/>
</dbReference>
<accession>A0A1Q5ZXQ2</accession>
<organism evidence="1 2">
    <name type="scientific">Mucilaginibacter polytrichastri</name>
    <dbReference type="NCBI Taxonomy" id="1302689"/>
    <lineage>
        <taxon>Bacteria</taxon>
        <taxon>Pseudomonadati</taxon>
        <taxon>Bacteroidota</taxon>
        <taxon>Sphingobacteriia</taxon>
        <taxon>Sphingobacteriales</taxon>
        <taxon>Sphingobacteriaceae</taxon>
        <taxon>Mucilaginibacter</taxon>
    </lineage>
</organism>
<dbReference type="AlphaFoldDB" id="A0A1Q5ZXQ2"/>
<dbReference type="Pfam" id="PF19265">
    <property type="entry name" value="DUF5908"/>
    <property type="match status" value="1"/>
</dbReference>
<dbReference type="STRING" id="1302689.RG47T_1974"/>
<dbReference type="Proteomes" id="UP000186720">
    <property type="component" value="Unassembled WGS sequence"/>
</dbReference>
<gene>
    <name evidence="1" type="ORF">RG47T_1974</name>
</gene>